<dbReference type="EMBL" id="CP045119">
    <property type="protein sequence ID" value="QIN84820.1"/>
    <property type="molecule type" value="Genomic_DNA"/>
</dbReference>
<dbReference type="SMART" id="SM01008">
    <property type="entry name" value="Ald_Xan_dh_C"/>
    <property type="match status" value="1"/>
</dbReference>
<gene>
    <name evidence="5" type="ORF">GBA63_20855</name>
</gene>
<evidence type="ECO:0000256" key="2">
    <source>
        <dbReference type="ARBA" id="ARBA00023002"/>
    </source>
</evidence>
<evidence type="ECO:0000256" key="1">
    <source>
        <dbReference type="ARBA" id="ARBA00022505"/>
    </source>
</evidence>
<keyword evidence="6" id="KW-1185">Reference proteome</keyword>
<keyword evidence="1" id="KW-0500">Molybdenum</keyword>
<dbReference type="Gene3D" id="3.90.1170.50">
    <property type="entry name" value="Aldehyde oxidase/xanthine dehydrogenase, a/b hammerhead"/>
    <property type="match status" value="1"/>
</dbReference>
<evidence type="ECO:0000313" key="5">
    <source>
        <dbReference type="EMBL" id="QIN84820.1"/>
    </source>
</evidence>
<organism evidence="5 6">
    <name type="scientific">Rubrobacter tropicus</name>
    <dbReference type="NCBI Taxonomy" id="2653851"/>
    <lineage>
        <taxon>Bacteria</taxon>
        <taxon>Bacillati</taxon>
        <taxon>Actinomycetota</taxon>
        <taxon>Rubrobacteria</taxon>
        <taxon>Rubrobacterales</taxon>
        <taxon>Rubrobacteraceae</taxon>
        <taxon>Rubrobacter</taxon>
    </lineage>
</organism>
<protein>
    <submittedName>
        <fullName evidence="5">Molybdopterin-dependent oxidoreductase</fullName>
    </submittedName>
</protein>
<feature type="compositionally biased region" description="Basic and acidic residues" evidence="3">
    <location>
        <begin position="824"/>
        <end position="837"/>
    </location>
</feature>
<feature type="domain" description="Aldehyde oxidase/xanthine dehydrogenase a/b hammerhead" evidence="4">
    <location>
        <begin position="23"/>
        <end position="178"/>
    </location>
</feature>
<dbReference type="InterPro" id="IPR036856">
    <property type="entry name" value="Ald_Oxase/Xan_DH_a/b_sf"/>
</dbReference>
<dbReference type="InterPro" id="IPR037165">
    <property type="entry name" value="AldOxase/xan_DH_Mopterin-bd_sf"/>
</dbReference>
<name>A0A6G8QE97_9ACTN</name>
<dbReference type="SUPFAM" id="SSF56003">
    <property type="entry name" value="Molybdenum cofactor-binding domain"/>
    <property type="match status" value="1"/>
</dbReference>
<dbReference type="Proteomes" id="UP000501452">
    <property type="component" value="Chromosome"/>
</dbReference>
<accession>A0A6G8QE97</accession>
<dbReference type="Pfam" id="PF01315">
    <property type="entry name" value="Ald_Xan_dh_C"/>
    <property type="match status" value="2"/>
</dbReference>
<dbReference type="PANTHER" id="PTHR11908:SF132">
    <property type="entry name" value="ALDEHYDE OXIDASE 1-RELATED"/>
    <property type="match status" value="1"/>
</dbReference>
<dbReference type="InterPro" id="IPR008274">
    <property type="entry name" value="AldOxase/xan_DH_MoCoBD1"/>
</dbReference>
<dbReference type="AlphaFoldDB" id="A0A6G8QE97"/>
<dbReference type="RefSeq" id="WP_166179387.1">
    <property type="nucleotide sequence ID" value="NZ_CP045119.1"/>
</dbReference>
<feature type="region of interest" description="Disordered" evidence="3">
    <location>
        <begin position="822"/>
        <end position="867"/>
    </location>
</feature>
<dbReference type="InterPro" id="IPR000674">
    <property type="entry name" value="Ald_Oxase/Xan_DH_a/b"/>
</dbReference>
<evidence type="ECO:0000256" key="3">
    <source>
        <dbReference type="SAM" id="MobiDB-lite"/>
    </source>
</evidence>
<dbReference type="Pfam" id="PF20256">
    <property type="entry name" value="MoCoBD_2"/>
    <property type="match status" value="1"/>
</dbReference>
<sequence length="867" mass="92623">MTEAPQKYVGGGVPRKEDPALVTGRANWTDNIKLPGMLHATLLRSPYAHARITSIDTSAAKEQPGVVAVYTGDDLAPEYDANPLANPAAVTGYNVSFEDRAKSGETATESSNGDAVDEKTRSFVAWIVSEDLKIPNHWPVARDEVNFAGDIVAVVVATDRYTAQDALEFIDVEYEPMDVVTDLEAAVADGSALVHEEFGTNEAYTWNLDTGDIDEAFANAAHTVKERYIQQRLIPNAIETRGIVANPDPMNGGFTLYTSTQVPHILKAVLSAYCGIPEQRLRIVAPDVGGGFGSKLNAYSEEVLGLVIARKLGVPIKWIEDRSENYLATIHGRGQVQDIEVAADAEGRIQGMRVKLLADLGAYLHLNTPGIPLLGAFMYPGVYTFPAYSFECTGVFTNKTPTDAYRGAGRPEAAYAVERIMDGLAREMGLDPAEVRRRNFYEPFDEPVDTPAGIQYDSGNYQDVLEKVIDLAKYDDLRAEQQRRREAGDPVQLGIGFSTYTEICGLAPSQVLSALGAGGAGWEMAKVQMLASGKVEVVTGTTPHGQGHVTSWSQIAADALGVTPEDVEVLHGDTAVAPYGRDTYGSRSLPVGGVAVHLAAQKVVDKAKKIAAHMLEAAEGDIEFEGGRFSVAGSPDQNVTMAKVAGAAYLADNLPEGMEPVLSEEFFFDPPNFTFPFGAHICVTEVDTETGFVKIRDYFGVDDCGPIINPTIVDGQLHGGIAQGVAQALYEEAVYDDEGNLTTGSMVDYLIPGAPELPNYTLERTVTPSPSNALGVKGVGEAGTIGAPPAVINSVVDALSPYGITHVDMPASPWKVWQAIQDSQGRDPGTRDADRSGRPAQGTGGQSAMEPGLGSPHDDQMNGGDRA</sequence>
<dbReference type="KEGG" id="rub:GBA63_20855"/>
<dbReference type="Gene3D" id="3.30.365.10">
    <property type="entry name" value="Aldehyde oxidase/xanthine dehydrogenase, molybdopterin binding domain"/>
    <property type="match status" value="4"/>
</dbReference>
<feature type="compositionally biased region" description="Basic and acidic residues" evidence="3">
    <location>
        <begin position="856"/>
        <end position="867"/>
    </location>
</feature>
<evidence type="ECO:0000313" key="6">
    <source>
        <dbReference type="Proteomes" id="UP000501452"/>
    </source>
</evidence>
<proteinExistence type="predicted"/>
<keyword evidence="2" id="KW-0560">Oxidoreductase</keyword>
<dbReference type="GO" id="GO:0016491">
    <property type="term" value="F:oxidoreductase activity"/>
    <property type="evidence" value="ECO:0007669"/>
    <property type="project" value="UniProtKB-KW"/>
</dbReference>
<dbReference type="InterPro" id="IPR046867">
    <property type="entry name" value="AldOxase/xan_DH_MoCoBD2"/>
</dbReference>
<dbReference type="SUPFAM" id="SSF54665">
    <property type="entry name" value="CO dehydrogenase molybdoprotein N-domain-like"/>
    <property type="match status" value="1"/>
</dbReference>
<dbReference type="InterPro" id="IPR016208">
    <property type="entry name" value="Ald_Oxase/xanthine_DH-like"/>
</dbReference>
<dbReference type="Pfam" id="PF02738">
    <property type="entry name" value="MoCoBD_1"/>
    <property type="match status" value="1"/>
</dbReference>
<reference evidence="5 6" key="1">
    <citation type="submission" date="2019-10" db="EMBL/GenBank/DDBJ databases">
        <title>Rubrobacter sp nov SCSIO 52090 isolated from a deep-sea sediment in the South China Sea.</title>
        <authorList>
            <person name="Chen R.W."/>
        </authorList>
    </citation>
    <scope>NUCLEOTIDE SEQUENCE [LARGE SCALE GENOMIC DNA]</scope>
    <source>
        <strain evidence="5 6">SCSIO 52909</strain>
    </source>
</reference>
<evidence type="ECO:0000259" key="4">
    <source>
        <dbReference type="SMART" id="SM01008"/>
    </source>
</evidence>
<dbReference type="GO" id="GO:0005506">
    <property type="term" value="F:iron ion binding"/>
    <property type="evidence" value="ECO:0007669"/>
    <property type="project" value="InterPro"/>
</dbReference>
<dbReference type="PANTHER" id="PTHR11908">
    <property type="entry name" value="XANTHINE DEHYDROGENASE"/>
    <property type="match status" value="1"/>
</dbReference>